<proteinExistence type="inferred from homology"/>
<keyword evidence="3 7" id="KW-0812">Transmembrane</keyword>
<evidence type="ECO:0000256" key="2">
    <source>
        <dbReference type="ARBA" id="ARBA00008816"/>
    </source>
</evidence>
<comment type="similarity">
    <text evidence="2">Belongs to the PA-phosphatase related phosphoesterase family.</text>
</comment>
<comment type="subcellular location">
    <subcellularLocation>
        <location evidence="1">Membrane</location>
        <topology evidence="1">Multi-pass membrane protein</topology>
    </subcellularLocation>
</comment>
<feature type="compositionally biased region" description="Basic and acidic residues" evidence="6">
    <location>
        <begin position="320"/>
        <end position="339"/>
    </location>
</feature>
<name>A0A4R8Q8F7_9PEZI</name>
<dbReference type="SUPFAM" id="SSF48317">
    <property type="entry name" value="Acid phosphatase/Vanadium-dependent haloperoxidase"/>
    <property type="match status" value="1"/>
</dbReference>
<comment type="caution">
    <text evidence="9">The sequence shown here is derived from an EMBL/GenBank/DDBJ whole genome shotgun (WGS) entry which is preliminary data.</text>
</comment>
<feature type="transmembrane region" description="Helical" evidence="7">
    <location>
        <begin position="180"/>
        <end position="199"/>
    </location>
</feature>
<dbReference type="InterPro" id="IPR036938">
    <property type="entry name" value="PAP2/HPO_sf"/>
</dbReference>
<keyword evidence="5 7" id="KW-0472">Membrane</keyword>
<gene>
    <name evidence="9" type="ORF">C8035_v006060</name>
</gene>
<feature type="transmembrane region" description="Helical" evidence="7">
    <location>
        <begin position="99"/>
        <end position="120"/>
    </location>
</feature>
<dbReference type="GO" id="GO:0016020">
    <property type="term" value="C:membrane"/>
    <property type="evidence" value="ECO:0007669"/>
    <property type="project" value="UniProtKB-SubCell"/>
</dbReference>
<dbReference type="Pfam" id="PF01569">
    <property type="entry name" value="PAP2"/>
    <property type="match status" value="1"/>
</dbReference>
<evidence type="ECO:0000256" key="7">
    <source>
        <dbReference type="SAM" id="Phobius"/>
    </source>
</evidence>
<keyword evidence="10" id="KW-1185">Reference proteome</keyword>
<keyword evidence="4 7" id="KW-1133">Transmembrane helix</keyword>
<evidence type="ECO:0000256" key="4">
    <source>
        <dbReference type="ARBA" id="ARBA00022989"/>
    </source>
</evidence>
<feature type="transmembrane region" description="Helical" evidence="7">
    <location>
        <begin position="211"/>
        <end position="233"/>
    </location>
</feature>
<organism evidence="9 10">
    <name type="scientific">Colletotrichum spinosum</name>
    <dbReference type="NCBI Taxonomy" id="1347390"/>
    <lineage>
        <taxon>Eukaryota</taxon>
        <taxon>Fungi</taxon>
        <taxon>Dikarya</taxon>
        <taxon>Ascomycota</taxon>
        <taxon>Pezizomycotina</taxon>
        <taxon>Sordariomycetes</taxon>
        <taxon>Hypocreomycetidae</taxon>
        <taxon>Glomerellales</taxon>
        <taxon>Glomerellaceae</taxon>
        <taxon>Colletotrichum</taxon>
        <taxon>Colletotrichum orbiculare species complex</taxon>
    </lineage>
</organism>
<dbReference type="Gene3D" id="1.20.144.10">
    <property type="entry name" value="Phosphatidic acid phosphatase type 2/haloperoxidase"/>
    <property type="match status" value="1"/>
</dbReference>
<dbReference type="PANTHER" id="PTHR10165">
    <property type="entry name" value="LIPID PHOSPHATE PHOSPHATASE"/>
    <property type="match status" value="1"/>
</dbReference>
<feature type="transmembrane region" description="Helical" evidence="7">
    <location>
        <begin position="12"/>
        <end position="32"/>
    </location>
</feature>
<feature type="transmembrane region" description="Helical" evidence="7">
    <location>
        <begin position="69"/>
        <end position="87"/>
    </location>
</feature>
<dbReference type="GO" id="GO:0008195">
    <property type="term" value="F:phosphatidate phosphatase activity"/>
    <property type="evidence" value="ECO:0007669"/>
    <property type="project" value="TreeGrafter"/>
</dbReference>
<dbReference type="EMBL" id="QAPG01000070">
    <property type="protein sequence ID" value="TDZ33046.1"/>
    <property type="molecule type" value="Genomic_DNA"/>
</dbReference>
<evidence type="ECO:0000256" key="1">
    <source>
        <dbReference type="ARBA" id="ARBA00004141"/>
    </source>
</evidence>
<sequence length="351" mass="38702">MAHRPTFMQWLKVTWLDILTMVAMGAIALGVFRAHPPAHRMFPVTFDNGEIVYPQFAHPHIQQYIPSHAATALGVGVPILVILLCQIRVRSFWDINNGIIGLLYSQLGSAVFQVMIKWLIGGLRPNFLDVCKPDISKASQPGGNSTGMEGTGYGGIMYTYEICTAEMGGSLSNALESFPSGHTTSMFAGMVFLYLYLNAKLKVWSNYHPSMWKLILTYAPILGATLVGGSLTVDQSHNWYDILAGGSISTMFAFSSYRMVYASIWDWSFNHIPLHRKMPLEYDLDAIGSDAVATHKAGWGRKRGARLTGSGKPGRTRYSTSRDGRGVEIPRKAVPTHHERGGRRSSAGDMV</sequence>
<feature type="transmembrane region" description="Helical" evidence="7">
    <location>
        <begin position="239"/>
        <end position="257"/>
    </location>
</feature>
<evidence type="ECO:0000313" key="9">
    <source>
        <dbReference type="EMBL" id="TDZ33046.1"/>
    </source>
</evidence>
<protein>
    <submittedName>
        <fullName evidence="9">PA-phosphatase related-family protein</fullName>
    </submittedName>
</protein>
<reference evidence="9 10" key="1">
    <citation type="submission" date="2018-11" db="EMBL/GenBank/DDBJ databases">
        <title>Genome sequence and assembly of Colletotrichum spinosum.</title>
        <authorList>
            <person name="Gan P."/>
            <person name="Shirasu K."/>
        </authorList>
    </citation>
    <scope>NUCLEOTIDE SEQUENCE [LARGE SCALE GENOMIC DNA]</scope>
    <source>
        <strain evidence="9 10">CBS 515.97</strain>
    </source>
</reference>
<dbReference type="CDD" id="cd03390">
    <property type="entry name" value="PAP2_containing_1_like"/>
    <property type="match status" value="1"/>
</dbReference>
<feature type="region of interest" description="Disordered" evidence="6">
    <location>
        <begin position="302"/>
        <end position="351"/>
    </location>
</feature>
<dbReference type="PANTHER" id="PTHR10165:SF84">
    <property type="entry name" value="PHOSPHATIDIC ACID PHOSPHATASE BETA"/>
    <property type="match status" value="1"/>
</dbReference>
<dbReference type="AlphaFoldDB" id="A0A4R8Q8F7"/>
<feature type="domain" description="Phosphatidic acid phosphatase type 2/haloperoxidase" evidence="8">
    <location>
        <begin position="97"/>
        <end position="257"/>
    </location>
</feature>
<dbReference type="GO" id="GO:0006644">
    <property type="term" value="P:phospholipid metabolic process"/>
    <property type="evidence" value="ECO:0007669"/>
    <property type="project" value="InterPro"/>
</dbReference>
<dbReference type="GO" id="GO:0046839">
    <property type="term" value="P:phospholipid dephosphorylation"/>
    <property type="evidence" value="ECO:0007669"/>
    <property type="project" value="TreeGrafter"/>
</dbReference>
<dbReference type="InterPro" id="IPR043216">
    <property type="entry name" value="PAP-like"/>
</dbReference>
<dbReference type="SMART" id="SM00014">
    <property type="entry name" value="acidPPc"/>
    <property type="match status" value="1"/>
</dbReference>
<evidence type="ECO:0000256" key="3">
    <source>
        <dbReference type="ARBA" id="ARBA00022692"/>
    </source>
</evidence>
<accession>A0A4R8Q8F7</accession>
<evidence type="ECO:0000259" key="8">
    <source>
        <dbReference type="SMART" id="SM00014"/>
    </source>
</evidence>
<dbReference type="Proteomes" id="UP000295083">
    <property type="component" value="Unassembled WGS sequence"/>
</dbReference>
<evidence type="ECO:0000313" key="10">
    <source>
        <dbReference type="Proteomes" id="UP000295083"/>
    </source>
</evidence>
<evidence type="ECO:0000256" key="5">
    <source>
        <dbReference type="ARBA" id="ARBA00023136"/>
    </source>
</evidence>
<evidence type="ECO:0000256" key="6">
    <source>
        <dbReference type="SAM" id="MobiDB-lite"/>
    </source>
</evidence>
<dbReference type="InterPro" id="IPR000326">
    <property type="entry name" value="PAP2/HPO"/>
</dbReference>